<reference evidence="2 3" key="1">
    <citation type="journal article" date="2010" name="Nature">
        <title>Perigord black truffle genome uncovers evolutionary origins and mechanisms of symbiosis.</title>
        <authorList>
            <person name="Martin F."/>
            <person name="Kohler A."/>
            <person name="Murat C."/>
            <person name="Balestrini R."/>
            <person name="Coutinho P.M."/>
            <person name="Jaillon O."/>
            <person name="Montanini B."/>
            <person name="Morin E."/>
            <person name="Noel B."/>
            <person name="Percudani R."/>
            <person name="Porcel B."/>
            <person name="Rubini A."/>
            <person name="Amicucci A."/>
            <person name="Amselem J."/>
            <person name="Anthouard V."/>
            <person name="Arcioni S."/>
            <person name="Artiguenave F."/>
            <person name="Aury J.M."/>
            <person name="Ballario P."/>
            <person name="Bolchi A."/>
            <person name="Brenna A."/>
            <person name="Brun A."/>
            <person name="Buee M."/>
            <person name="Cantarel B."/>
            <person name="Chevalier G."/>
            <person name="Couloux A."/>
            <person name="Da Silva C."/>
            <person name="Denoeud F."/>
            <person name="Duplessis S."/>
            <person name="Ghignone S."/>
            <person name="Hilselberger B."/>
            <person name="Iotti M."/>
            <person name="Marcais B."/>
            <person name="Mello A."/>
            <person name="Miranda M."/>
            <person name="Pacioni G."/>
            <person name="Quesneville H."/>
            <person name="Riccioni C."/>
            <person name="Ruotolo R."/>
            <person name="Splivallo R."/>
            <person name="Stocchi V."/>
            <person name="Tisserant E."/>
            <person name="Viscomi A.R."/>
            <person name="Zambonelli A."/>
            <person name="Zampieri E."/>
            <person name="Henrissat B."/>
            <person name="Lebrun M.H."/>
            <person name="Paolocci F."/>
            <person name="Bonfante P."/>
            <person name="Ottonello S."/>
            <person name="Wincker P."/>
        </authorList>
    </citation>
    <scope>NUCLEOTIDE SEQUENCE [LARGE SCALE GENOMIC DNA]</scope>
    <source>
        <strain evidence="2 3">Mel28</strain>
    </source>
</reference>
<dbReference type="HOGENOM" id="CLU_2591515_0_0_1"/>
<evidence type="ECO:0000313" key="2">
    <source>
        <dbReference type="EMBL" id="CAZ79976.1"/>
    </source>
</evidence>
<dbReference type="AlphaFoldDB" id="D5G633"/>
<dbReference type="EMBL" id="FN430007">
    <property type="protein sequence ID" value="CAZ79976.1"/>
    <property type="molecule type" value="Genomic_DNA"/>
</dbReference>
<dbReference type="Proteomes" id="UP000006911">
    <property type="component" value="Unassembled WGS sequence"/>
</dbReference>
<dbReference type="KEGG" id="tml:GSTUM_00001749001"/>
<accession>D5G633</accession>
<gene>
    <name evidence="2" type="ORF">GSTUM_00001749001</name>
</gene>
<sequence length="80" mass="9242">MIYSSFQKHRLLHAAPFLPRPGHQKEPESTPSVSQDTEQENGLHRATPIPIDPPRTYHQGTSTKYHPQYDLNTHTKLEQQ</sequence>
<name>D5G633_TUBMM</name>
<feature type="region of interest" description="Disordered" evidence="1">
    <location>
        <begin position="1"/>
        <end position="80"/>
    </location>
</feature>
<proteinExistence type="predicted"/>
<evidence type="ECO:0000313" key="3">
    <source>
        <dbReference type="Proteomes" id="UP000006911"/>
    </source>
</evidence>
<organism evidence="2 3">
    <name type="scientific">Tuber melanosporum (strain Mel28)</name>
    <name type="common">Perigord black truffle</name>
    <dbReference type="NCBI Taxonomy" id="656061"/>
    <lineage>
        <taxon>Eukaryota</taxon>
        <taxon>Fungi</taxon>
        <taxon>Dikarya</taxon>
        <taxon>Ascomycota</taxon>
        <taxon>Pezizomycotina</taxon>
        <taxon>Pezizomycetes</taxon>
        <taxon>Pezizales</taxon>
        <taxon>Tuberaceae</taxon>
        <taxon>Tuber</taxon>
    </lineage>
</organism>
<evidence type="ECO:0000256" key="1">
    <source>
        <dbReference type="SAM" id="MobiDB-lite"/>
    </source>
</evidence>
<keyword evidence="3" id="KW-1185">Reference proteome</keyword>
<dbReference type="InParanoid" id="D5G633"/>
<dbReference type="RefSeq" id="XP_002835819.1">
    <property type="nucleotide sequence ID" value="XM_002835773.1"/>
</dbReference>
<feature type="compositionally biased region" description="Polar residues" evidence="1">
    <location>
        <begin position="58"/>
        <end position="72"/>
    </location>
</feature>
<dbReference type="GeneID" id="9187655"/>
<protein>
    <submittedName>
        <fullName evidence="2">(Perigord truffle) hypothetical protein</fullName>
    </submittedName>
</protein>